<feature type="region of interest" description="Disordered" evidence="4">
    <location>
        <begin position="1"/>
        <end position="24"/>
    </location>
</feature>
<protein>
    <recommendedName>
        <fullName evidence="6">AIG1-type G domain-containing protein</fullName>
    </recommendedName>
</protein>
<feature type="transmembrane region" description="Helical" evidence="5">
    <location>
        <begin position="258"/>
        <end position="286"/>
    </location>
</feature>
<dbReference type="FunFam" id="3.40.50.300:FF:000366">
    <property type="entry name" value="GTPase, IMAP family member 2"/>
    <property type="match status" value="1"/>
</dbReference>
<keyword evidence="2" id="KW-0547">Nucleotide-binding</keyword>
<keyword evidence="5" id="KW-0812">Transmembrane</keyword>
<evidence type="ECO:0000256" key="1">
    <source>
        <dbReference type="ARBA" id="ARBA00008535"/>
    </source>
</evidence>
<dbReference type="AlphaFoldDB" id="A0AAX7VL87"/>
<evidence type="ECO:0000256" key="2">
    <source>
        <dbReference type="ARBA" id="ARBA00022741"/>
    </source>
</evidence>
<dbReference type="InterPro" id="IPR006703">
    <property type="entry name" value="G_AIG1"/>
</dbReference>
<evidence type="ECO:0000313" key="7">
    <source>
        <dbReference type="Ensembl" id="ENSACLP00000082504.1"/>
    </source>
</evidence>
<dbReference type="Pfam" id="PF04548">
    <property type="entry name" value="AIG1"/>
    <property type="match status" value="1"/>
</dbReference>
<keyword evidence="3" id="KW-0342">GTP-binding</keyword>
<keyword evidence="5" id="KW-0472">Membrane</keyword>
<evidence type="ECO:0000259" key="6">
    <source>
        <dbReference type="PROSITE" id="PS51720"/>
    </source>
</evidence>
<dbReference type="GeneTree" id="ENSGT01120000271858"/>
<dbReference type="Proteomes" id="UP000265100">
    <property type="component" value="Chromosome 3"/>
</dbReference>
<evidence type="ECO:0000256" key="3">
    <source>
        <dbReference type="ARBA" id="ARBA00023134"/>
    </source>
</evidence>
<feature type="domain" description="AIG1-type G" evidence="6">
    <location>
        <begin position="24"/>
        <end position="221"/>
    </location>
</feature>
<dbReference type="PROSITE" id="PS51720">
    <property type="entry name" value="G_AIG1"/>
    <property type="match status" value="1"/>
</dbReference>
<sequence>MSDQEPLLELEEQEEQEETEEPDKPEYRIVLLGKIGVGKNIIGNAILGNNRNAFESASLSEFQKETQEFGDKLLTLVVTPDLFENRVTEVDVRREIHQCICFASPGPHVFLVVFQTDSFTEEDQEIVRKIQQMFGEGAVRYSMVLFSCGDDPEAANVAIDEFISNNPPLGNFIRQCGGGYHVFNNRTRDPAQVRELLEKINILVQGNGGSCYTNKMFEKVESAIKKKMERLIKEENETPEEARNKAERNNESLQDSKVAFFIGSGLGLGVGVCAGIGIEAAVGAAAAGATIGLVGGPVGAVAGGTIGFVGAAVGAATGLLLGASAGAGVHFTAKAKMKKKACVLQ</sequence>
<evidence type="ECO:0000313" key="8">
    <source>
        <dbReference type="Proteomes" id="UP000265100"/>
    </source>
</evidence>
<feature type="transmembrane region" description="Helical" evidence="5">
    <location>
        <begin position="306"/>
        <end position="331"/>
    </location>
</feature>
<evidence type="ECO:0000256" key="4">
    <source>
        <dbReference type="SAM" id="MobiDB-lite"/>
    </source>
</evidence>
<feature type="compositionally biased region" description="Acidic residues" evidence="4">
    <location>
        <begin position="1"/>
        <end position="21"/>
    </location>
</feature>
<organism evidence="7 8">
    <name type="scientific">Astatotilapia calliptera</name>
    <name type="common">Eastern happy</name>
    <name type="synonym">Chromis callipterus</name>
    <dbReference type="NCBI Taxonomy" id="8154"/>
    <lineage>
        <taxon>Eukaryota</taxon>
        <taxon>Metazoa</taxon>
        <taxon>Chordata</taxon>
        <taxon>Craniata</taxon>
        <taxon>Vertebrata</taxon>
        <taxon>Euteleostomi</taxon>
        <taxon>Actinopterygii</taxon>
        <taxon>Neopterygii</taxon>
        <taxon>Teleostei</taxon>
        <taxon>Neoteleostei</taxon>
        <taxon>Acanthomorphata</taxon>
        <taxon>Ovalentaria</taxon>
        <taxon>Cichlomorphae</taxon>
        <taxon>Cichliformes</taxon>
        <taxon>Cichlidae</taxon>
        <taxon>African cichlids</taxon>
        <taxon>Pseudocrenilabrinae</taxon>
        <taxon>Haplochromini</taxon>
        <taxon>Astatotilapia</taxon>
    </lineage>
</organism>
<name>A0AAX7VL87_ASTCA</name>
<dbReference type="Gene3D" id="3.40.50.300">
    <property type="entry name" value="P-loop containing nucleotide triphosphate hydrolases"/>
    <property type="match status" value="1"/>
</dbReference>
<comment type="similarity">
    <text evidence="1">Belongs to the TRAFAC class TrmE-Era-EngA-EngB-Septin-like GTPase superfamily. AIG1/Toc34/Toc159-like paraseptin GTPase family. IAN subfamily.</text>
</comment>
<keyword evidence="5" id="KW-1133">Transmembrane helix</keyword>
<dbReference type="Ensembl" id="ENSACLT00000090751.1">
    <property type="protein sequence ID" value="ENSACLP00000082504.1"/>
    <property type="gene ID" value="ENSACLG00000034434.1"/>
</dbReference>
<reference evidence="7" key="1">
    <citation type="submission" date="2018-05" db="EMBL/GenBank/DDBJ databases">
        <authorList>
            <person name="Datahose"/>
        </authorList>
    </citation>
    <scope>NUCLEOTIDE SEQUENCE</scope>
</reference>
<dbReference type="PANTHER" id="PTHR10903">
    <property type="entry name" value="GTPASE, IMAP FAMILY MEMBER-RELATED"/>
    <property type="match status" value="1"/>
</dbReference>
<dbReference type="PANTHER" id="PTHR10903:SF186">
    <property type="entry name" value="GTPASE IMAP FAMILY MEMBER 4-LIKE-RELATED"/>
    <property type="match status" value="1"/>
</dbReference>
<reference evidence="7" key="2">
    <citation type="submission" date="2025-08" db="UniProtKB">
        <authorList>
            <consortium name="Ensembl"/>
        </authorList>
    </citation>
    <scope>IDENTIFICATION</scope>
</reference>
<accession>A0AAX7VL87</accession>
<keyword evidence="8" id="KW-1185">Reference proteome</keyword>
<dbReference type="GO" id="GO:0005525">
    <property type="term" value="F:GTP binding"/>
    <property type="evidence" value="ECO:0007669"/>
    <property type="project" value="UniProtKB-KW"/>
</dbReference>
<dbReference type="InterPro" id="IPR045058">
    <property type="entry name" value="GIMA/IAN/Toc"/>
</dbReference>
<reference evidence="7" key="3">
    <citation type="submission" date="2025-09" db="UniProtKB">
        <authorList>
            <consortium name="Ensembl"/>
        </authorList>
    </citation>
    <scope>IDENTIFICATION</scope>
</reference>
<proteinExistence type="inferred from homology"/>
<dbReference type="SUPFAM" id="SSF52540">
    <property type="entry name" value="P-loop containing nucleoside triphosphate hydrolases"/>
    <property type="match status" value="1"/>
</dbReference>
<dbReference type="InterPro" id="IPR027417">
    <property type="entry name" value="P-loop_NTPase"/>
</dbReference>
<evidence type="ECO:0000256" key="5">
    <source>
        <dbReference type="SAM" id="Phobius"/>
    </source>
</evidence>